<reference evidence="5" key="1">
    <citation type="journal article" date="2020" name="Stud. Mycol.">
        <title>101 Dothideomycetes genomes: a test case for predicting lifestyles and emergence of pathogens.</title>
        <authorList>
            <person name="Haridas S."/>
            <person name="Albert R."/>
            <person name="Binder M."/>
            <person name="Bloem J."/>
            <person name="Labutti K."/>
            <person name="Salamov A."/>
            <person name="Andreopoulos B."/>
            <person name="Baker S."/>
            <person name="Barry K."/>
            <person name="Bills G."/>
            <person name="Bluhm B."/>
            <person name="Cannon C."/>
            <person name="Castanera R."/>
            <person name="Culley D."/>
            <person name="Daum C."/>
            <person name="Ezra D."/>
            <person name="Gonzalez J."/>
            <person name="Henrissat B."/>
            <person name="Kuo A."/>
            <person name="Liang C."/>
            <person name="Lipzen A."/>
            <person name="Lutzoni F."/>
            <person name="Magnuson J."/>
            <person name="Mondo S."/>
            <person name="Nolan M."/>
            <person name="Ohm R."/>
            <person name="Pangilinan J."/>
            <person name="Park H.-J."/>
            <person name="Ramirez L."/>
            <person name="Alfaro M."/>
            <person name="Sun H."/>
            <person name="Tritt A."/>
            <person name="Yoshinaga Y."/>
            <person name="Zwiers L.-H."/>
            <person name="Turgeon B."/>
            <person name="Goodwin S."/>
            <person name="Spatafora J."/>
            <person name="Crous P."/>
            <person name="Grigoriev I."/>
        </authorList>
    </citation>
    <scope>NUCLEOTIDE SEQUENCE</scope>
    <source>
        <strain evidence="5">CBS 130266</strain>
    </source>
</reference>
<evidence type="ECO:0000256" key="1">
    <source>
        <dbReference type="ARBA" id="ARBA00022723"/>
    </source>
</evidence>
<dbReference type="AlphaFoldDB" id="A0A9P4U3F0"/>
<name>A0A9P4U3F0_9PEZI</name>
<sequence>MHFTKEDVNELCYGSAKLGRVVWSSVCFLGRLRTAYKVIVRAAERLDLGGNLTIHCLPAPISTQKTERQRCKIESPNGWTLRQAFAELGQPFDGQTLATLLGRKKTIARSETEFKQLQSRAAGIHAEIQLLLHLATLEPSGSCTFQYMGCSKHSCLLCWKFMVAYGDFRTRGCHGKVYSLWTVPANAELGQQPTQRIVKALKQVLKELQGTILSATLKSVPLEKESSLGKGSLDTIRGKAKDLAIQKLARNYLASERDHQSISRLRHQQGLTPQFTVIVMRSNQMIPTIILVEEECDVCYRRNPCRCSLCGSDWFCSTYCEARRGSLHRFKCAFSSITASDYLYLDTVEDILPTEAETLNDFGFSRCSSSLERSNLLGLYQGLRILEISSETVNEWRKKGTLVANIITSFEQNLRPGECGDYYPWFLKNQHLLLDDGDAPLRGKALLDKMIDEARPVLSIEDQVKEIGDLQPWAKCLSFLFFAMCLSQMHSPPVSRFDWWYSFGFCVCSDSYEEGRLGALYGRLVGGNKAQENRAKLFGETIHDPPRRPCTFEELWKAWEAGTLIELMDKYHLKEDRQRFKHLDTFLRTPGENWRPSVWRLRQILAVDDDIDAQALPAQAKQAMEDYGLSMCNAKEKILLRNFYQALLDLVNPLNLQRARSSRQLLKFCQLNNLHQEPEVTQILRRLDGVAE</sequence>
<comment type="caution">
    <text evidence="5">The sequence shown here is derived from an EMBL/GenBank/DDBJ whole genome shotgun (WGS) entry which is preliminary data.</text>
</comment>
<organism evidence="5 6">
    <name type="scientific">Tothia fuscella</name>
    <dbReference type="NCBI Taxonomy" id="1048955"/>
    <lineage>
        <taxon>Eukaryota</taxon>
        <taxon>Fungi</taxon>
        <taxon>Dikarya</taxon>
        <taxon>Ascomycota</taxon>
        <taxon>Pezizomycotina</taxon>
        <taxon>Dothideomycetes</taxon>
        <taxon>Pleosporomycetidae</taxon>
        <taxon>Venturiales</taxon>
        <taxon>Cylindrosympodiaceae</taxon>
        <taxon>Tothia</taxon>
    </lineage>
</organism>
<dbReference type="Pfam" id="PF14441">
    <property type="entry name" value="OTT_1508_deam"/>
    <property type="match status" value="1"/>
</dbReference>
<keyword evidence="3" id="KW-0862">Zinc</keyword>
<keyword evidence="2" id="KW-0863">Zinc-finger</keyword>
<dbReference type="InterPro" id="IPR002893">
    <property type="entry name" value="Znf_MYND"/>
</dbReference>
<gene>
    <name evidence="5" type="ORF">EJ08DRAFT_722187</name>
</gene>
<evidence type="ECO:0000313" key="5">
    <source>
        <dbReference type="EMBL" id="KAF2434948.1"/>
    </source>
</evidence>
<proteinExistence type="predicted"/>
<dbReference type="SUPFAM" id="SSF144232">
    <property type="entry name" value="HIT/MYND zinc finger-like"/>
    <property type="match status" value="1"/>
</dbReference>
<keyword evidence="1" id="KW-0479">Metal-binding</keyword>
<protein>
    <recommendedName>
        <fullName evidence="4">MYND-type domain-containing protein</fullName>
    </recommendedName>
</protein>
<evidence type="ECO:0000256" key="2">
    <source>
        <dbReference type="ARBA" id="ARBA00022771"/>
    </source>
</evidence>
<accession>A0A9P4U3F0</accession>
<dbReference type="Proteomes" id="UP000800235">
    <property type="component" value="Unassembled WGS sequence"/>
</dbReference>
<dbReference type="PROSITE" id="PS01360">
    <property type="entry name" value="ZF_MYND_1"/>
    <property type="match status" value="1"/>
</dbReference>
<evidence type="ECO:0000259" key="4">
    <source>
        <dbReference type="PROSITE" id="PS01360"/>
    </source>
</evidence>
<evidence type="ECO:0000313" key="6">
    <source>
        <dbReference type="Proteomes" id="UP000800235"/>
    </source>
</evidence>
<evidence type="ECO:0000256" key="3">
    <source>
        <dbReference type="ARBA" id="ARBA00022833"/>
    </source>
</evidence>
<feature type="domain" description="MYND-type" evidence="4">
    <location>
        <begin position="296"/>
        <end position="332"/>
    </location>
</feature>
<dbReference type="EMBL" id="MU007014">
    <property type="protein sequence ID" value="KAF2434948.1"/>
    <property type="molecule type" value="Genomic_DNA"/>
</dbReference>
<dbReference type="OrthoDB" id="4851849at2759"/>
<keyword evidence="6" id="KW-1185">Reference proteome</keyword>
<dbReference type="InterPro" id="IPR027796">
    <property type="entry name" value="OTT_1508_deam-like"/>
</dbReference>
<dbReference type="GO" id="GO:0008270">
    <property type="term" value="F:zinc ion binding"/>
    <property type="evidence" value="ECO:0007669"/>
    <property type="project" value="UniProtKB-KW"/>
</dbReference>